<protein>
    <submittedName>
        <fullName evidence="6">GFA family protein</fullName>
    </submittedName>
</protein>
<name>A0A6G4WAI6_9HYPH</name>
<evidence type="ECO:0000259" key="5">
    <source>
        <dbReference type="PROSITE" id="PS51891"/>
    </source>
</evidence>
<dbReference type="SUPFAM" id="SSF51316">
    <property type="entry name" value="Mss4-like"/>
    <property type="match status" value="1"/>
</dbReference>
<evidence type="ECO:0000313" key="6">
    <source>
        <dbReference type="EMBL" id="NGO51137.1"/>
    </source>
</evidence>
<evidence type="ECO:0000256" key="1">
    <source>
        <dbReference type="ARBA" id="ARBA00005495"/>
    </source>
</evidence>
<reference evidence="6 7" key="1">
    <citation type="submission" date="2020-02" db="EMBL/GenBank/DDBJ databases">
        <title>Genome sequence of strain CCNWXJ40-4.</title>
        <authorList>
            <person name="Gao J."/>
            <person name="Sun J."/>
        </authorList>
    </citation>
    <scope>NUCLEOTIDE SEQUENCE [LARGE SCALE GENOMIC DNA]</scope>
    <source>
        <strain evidence="6 7">CCNWXJ 40-4</strain>
    </source>
</reference>
<evidence type="ECO:0000256" key="2">
    <source>
        <dbReference type="ARBA" id="ARBA00022723"/>
    </source>
</evidence>
<proteinExistence type="inferred from homology"/>
<comment type="similarity">
    <text evidence="1">Belongs to the Gfa family.</text>
</comment>
<feature type="domain" description="CENP-V/GFA" evidence="5">
    <location>
        <begin position="4"/>
        <end position="110"/>
    </location>
</feature>
<gene>
    <name evidence="6" type="ORF">G6N73_08065</name>
</gene>
<dbReference type="Proteomes" id="UP001642900">
    <property type="component" value="Unassembled WGS sequence"/>
</dbReference>
<dbReference type="InterPro" id="IPR006913">
    <property type="entry name" value="CENP-V/GFA"/>
</dbReference>
<dbReference type="PROSITE" id="PS51891">
    <property type="entry name" value="CENP_V_GFA"/>
    <property type="match status" value="1"/>
</dbReference>
<dbReference type="PANTHER" id="PTHR33337">
    <property type="entry name" value="GFA DOMAIN-CONTAINING PROTEIN"/>
    <property type="match status" value="1"/>
</dbReference>
<dbReference type="Pfam" id="PF04828">
    <property type="entry name" value="GFA"/>
    <property type="match status" value="1"/>
</dbReference>
<keyword evidence="4" id="KW-0456">Lyase</keyword>
<keyword evidence="7" id="KW-1185">Reference proteome</keyword>
<dbReference type="PANTHER" id="PTHR33337:SF40">
    <property type="entry name" value="CENP-V_GFA DOMAIN-CONTAINING PROTEIN-RELATED"/>
    <property type="match status" value="1"/>
</dbReference>
<accession>A0A6G4WAI6</accession>
<keyword evidence="3" id="KW-0862">Zinc</keyword>
<evidence type="ECO:0000256" key="4">
    <source>
        <dbReference type="ARBA" id="ARBA00023239"/>
    </source>
</evidence>
<sequence>MRYRSGGCSCGAVRYKVAGEPLRAGICHCTSCRKESGSVFTAFAVWPESAFETSGETRQWERRHFCPKCGSRLFEIDGGEAEIKIGTLDTAPTDLSPHYELWAHRREPWLKPIERPAAAPDGK</sequence>
<dbReference type="EMBL" id="JAAKZF010000007">
    <property type="protein sequence ID" value="NGO51137.1"/>
    <property type="molecule type" value="Genomic_DNA"/>
</dbReference>
<dbReference type="InterPro" id="IPR011057">
    <property type="entry name" value="Mss4-like_sf"/>
</dbReference>
<comment type="caution">
    <text evidence="6">The sequence shown here is derived from an EMBL/GenBank/DDBJ whole genome shotgun (WGS) entry which is preliminary data.</text>
</comment>
<keyword evidence="2" id="KW-0479">Metal-binding</keyword>
<evidence type="ECO:0000256" key="3">
    <source>
        <dbReference type="ARBA" id="ARBA00022833"/>
    </source>
</evidence>
<organism evidence="6 7">
    <name type="scientific">Allomesorhizobium camelthorni</name>
    <dbReference type="NCBI Taxonomy" id="475069"/>
    <lineage>
        <taxon>Bacteria</taxon>
        <taxon>Pseudomonadati</taxon>
        <taxon>Pseudomonadota</taxon>
        <taxon>Alphaproteobacteria</taxon>
        <taxon>Hyphomicrobiales</taxon>
        <taxon>Phyllobacteriaceae</taxon>
        <taxon>Allomesorhizobium</taxon>
    </lineage>
</organism>
<dbReference type="AlphaFoldDB" id="A0A6G4WAI6"/>
<evidence type="ECO:0000313" key="7">
    <source>
        <dbReference type="Proteomes" id="UP001642900"/>
    </source>
</evidence>
<dbReference type="GO" id="GO:0046872">
    <property type="term" value="F:metal ion binding"/>
    <property type="evidence" value="ECO:0007669"/>
    <property type="project" value="UniProtKB-KW"/>
</dbReference>
<dbReference type="GO" id="GO:0016846">
    <property type="term" value="F:carbon-sulfur lyase activity"/>
    <property type="evidence" value="ECO:0007669"/>
    <property type="project" value="InterPro"/>
</dbReference>
<dbReference type="Gene3D" id="3.90.1590.10">
    <property type="entry name" value="glutathione-dependent formaldehyde- activating enzyme (gfa)"/>
    <property type="match status" value="1"/>
</dbReference>
<dbReference type="RefSeq" id="WP_165025824.1">
    <property type="nucleotide sequence ID" value="NZ_JAAKZF010000007.1"/>
</dbReference>